<dbReference type="EMBL" id="CAMXCT020003169">
    <property type="protein sequence ID" value="CAL1156222.1"/>
    <property type="molecule type" value="Genomic_DNA"/>
</dbReference>
<organism evidence="1">
    <name type="scientific">Cladocopium goreaui</name>
    <dbReference type="NCBI Taxonomy" id="2562237"/>
    <lineage>
        <taxon>Eukaryota</taxon>
        <taxon>Sar</taxon>
        <taxon>Alveolata</taxon>
        <taxon>Dinophyceae</taxon>
        <taxon>Suessiales</taxon>
        <taxon>Symbiodiniaceae</taxon>
        <taxon>Cladocopium</taxon>
    </lineage>
</organism>
<sequence length="87" mass="9488">MCLDNAWATKAAIHDAAGIKDPWNASDVSVPCWALQGRPCQDLDSPRVALDAEIHADSLPPAEEELQPKGFFGRAWDQLFGILSLDL</sequence>
<reference evidence="1" key="1">
    <citation type="submission" date="2022-10" db="EMBL/GenBank/DDBJ databases">
        <authorList>
            <person name="Chen Y."/>
            <person name="Dougan E. K."/>
            <person name="Chan C."/>
            <person name="Rhodes N."/>
            <person name="Thang M."/>
        </authorList>
    </citation>
    <scope>NUCLEOTIDE SEQUENCE</scope>
</reference>
<dbReference type="EMBL" id="CAMXCT010003169">
    <property type="protein sequence ID" value="CAI4002847.1"/>
    <property type="molecule type" value="Genomic_DNA"/>
</dbReference>
<accession>A0A9P1GA70</accession>
<proteinExistence type="predicted"/>
<name>A0A9P1GA70_9DINO</name>
<dbReference type="Proteomes" id="UP001152797">
    <property type="component" value="Unassembled WGS sequence"/>
</dbReference>
<evidence type="ECO:0000313" key="1">
    <source>
        <dbReference type="EMBL" id="CAI4002847.1"/>
    </source>
</evidence>
<evidence type="ECO:0000313" key="2">
    <source>
        <dbReference type="EMBL" id="CAL1156222.1"/>
    </source>
</evidence>
<feature type="non-terminal residue" evidence="1">
    <location>
        <position position="1"/>
    </location>
</feature>
<gene>
    <name evidence="1" type="ORF">C1SCF055_LOCUS28764</name>
</gene>
<keyword evidence="3" id="KW-1185">Reference proteome</keyword>
<dbReference type="EMBL" id="CAMXCT030003169">
    <property type="protein sequence ID" value="CAL4790159.1"/>
    <property type="molecule type" value="Genomic_DNA"/>
</dbReference>
<reference evidence="2" key="2">
    <citation type="submission" date="2024-04" db="EMBL/GenBank/DDBJ databases">
        <authorList>
            <person name="Chen Y."/>
            <person name="Shah S."/>
            <person name="Dougan E. K."/>
            <person name="Thang M."/>
            <person name="Chan C."/>
        </authorList>
    </citation>
    <scope>NUCLEOTIDE SEQUENCE [LARGE SCALE GENOMIC DNA]</scope>
</reference>
<evidence type="ECO:0000313" key="3">
    <source>
        <dbReference type="Proteomes" id="UP001152797"/>
    </source>
</evidence>
<comment type="caution">
    <text evidence="1">The sequence shown here is derived from an EMBL/GenBank/DDBJ whole genome shotgun (WGS) entry which is preliminary data.</text>
</comment>
<dbReference type="AlphaFoldDB" id="A0A9P1GA70"/>
<protein>
    <submittedName>
        <fullName evidence="1">Uncharacterized protein</fullName>
    </submittedName>
</protein>